<evidence type="ECO:0000313" key="12">
    <source>
        <dbReference type="EMBL" id="QNF31199.1"/>
    </source>
</evidence>
<dbReference type="GO" id="GO:0046872">
    <property type="term" value="F:metal ion binding"/>
    <property type="evidence" value="ECO:0007669"/>
    <property type="project" value="UniProtKB-KW"/>
</dbReference>
<keyword evidence="11" id="KW-0915">Sodium</keyword>
<feature type="transmembrane region" description="Helical" evidence="11">
    <location>
        <begin position="97"/>
        <end position="121"/>
    </location>
</feature>
<evidence type="ECO:0000256" key="4">
    <source>
        <dbReference type="ARBA" id="ARBA00022692"/>
    </source>
</evidence>
<keyword evidence="13" id="KW-1185">Reference proteome</keyword>
<keyword evidence="3" id="KW-0997">Cell inner membrane</keyword>
<feature type="binding site" evidence="11">
    <location>
        <position position="75"/>
    </location>
    <ligand>
        <name>Na(+)</name>
        <dbReference type="ChEBI" id="CHEBI:29101"/>
        <note>structural</note>
    </ligand>
</feature>
<comment type="similarity">
    <text evidence="9 11">Belongs to the fluoride channel Fluc/FEX (TC 1.A.43) family.</text>
</comment>
<keyword evidence="6 11" id="KW-0406">Ion transport</keyword>
<comment type="activity regulation">
    <text evidence="11">Na(+) is not transported, but it plays an essential structural role and its presence is essential for fluoride channel function.</text>
</comment>
<evidence type="ECO:0000256" key="7">
    <source>
        <dbReference type="ARBA" id="ARBA00023136"/>
    </source>
</evidence>
<comment type="function">
    <text evidence="11">Fluoride-specific ion channel. Important for reducing fluoride concentration in the cell, thus reducing its toxicity.</text>
</comment>
<gene>
    <name evidence="11 12" type="primary">crcB</name>
    <name evidence="11" type="synonym">fluC</name>
    <name evidence="12" type="ORF">HUW51_00130</name>
</gene>
<keyword evidence="11" id="KW-0813">Transport</keyword>
<dbReference type="AlphaFoldDB" id="A0A7G7G215"/>
<feature type="transmembrane region" description="Helical" evidence="11">
    <location>
        <begin position="63"/>
        <end position="85"/>
    </location>
</feature>
<keyword evidence="5 11" id="KW-1133">Transmembrane helix</keyword>
<proteinExistence type="inferred from homology"/>
<evidence type="ECO:0000256" key="1">
    <source>
        <dbReference type="ARBA" id="ARBA00004651"/>
    </source>
</evidence>
<dbReference type="Pfam" id="PF02537">
    <property type="entry name" value="CRCB"/>
    <property type="match status" value="1"/>
</dbReference>
<dbReference type="EMBL" id="CP055154">
    <property type="protein sequence ID" value="QNF31199.1"/>
    <property type="molecule type" value="Genomic_DNA"/>
</dbReference>
<dbReference type="GO" id="GO:0062054">
    <property type="term" value="F:fluoride channel activity"/>
    <property type="evidence" value="ECO:0007669"/>
    <property type="project" value="UniProtKB-UniRule"/>
</dbReference>
<keyword evidence="12" id="KW-0614">Plasmid</keyword>
<keyword evidence="8 11" id="KW-0407">Ion channel</keyword>
<evidence type="ECO:0000256" key="10">
    <source>
        <dbReference type="ARBA" id="ARBA00035585"/>
    </source>
</evidence>
<keyword evidence="2 11" id="KW-1003">Cell membrane</keyword>
<dbReference type="InterPro" id="IPR003691">
    <property type="entry name" value="FluC"/>
</dbReference>
<evidence type="ECO:0000256" key="3">
    <source>
        <dbReference type="ARBA" id="ARBA00022519"/>
    </source>
</evidence>
<dbReference type="RefSeq" id="WP_185269881.1">
    <property type="nucleotide sequence ID" value="NZ_CP055154.1"/>
</dbReference>
<sequence>MRFLLIVFMGGGLGSIARYLVNKWVGGTLTSVYPYGTFLVNIIGCFLIGFLIFFTQRAGASTIFWRLFLVTGFCGGFTTFSSFTFENVELIGNQQLLLFFVYATGSVVLGLLATYLGILAARNI</sequence>
<keyword evidence="11" id="KW-0479">Metal-binding</keyword>
<keyword evidence="7 11" id="KW-0472">Membrane</keyword>
<feature type="binding site" evidence="11">
    <location>
        <position position="78"/>
    </location>
    <ligand>
        <name>Na(+)</name>
        <dbReference type="ChEBI" id="CHEBI:29101"/>
        <note>structural</note>
    </ligand>
</feature>
<dbReference type="GO" id="GO:0140114">
    <property type="term" value="P:cellular detoxification of fluoride"/>
    <property type="evidence" value="ECO:0007669"/>
    <property type="project" value="UniProtKB-UniRule"/>
</dbReference>
<organism evidence="12 13">
    <name type="scientific">Adhaeribacter swui</name>
    <dbReference type="NCBI Taxonomy" id="2086471"/>
    <lineage>
        <taxon>Bacteria</taxon>
        <taxon>Pseudomonadati</taxon>
        <taxon>Bacteroidota</taxon>
        <taxon>Cytophagia</taxon>
        <taxon>Cytophagales</taxon>
        <taxon>Hymenobacteraceae</taxon>
        <taxon>Adhaeribacter</taxon>
    </lineage>
</organism>
<geneLocation type="plasmid" evidence="12 13">
    <name>unnamed1</name>
</geneLocation>
<evidence type="ECO:0000313" key="13">
    <source>
        <dbReference type="Proteomes" id="UP000515237"/>
    </source>
</evidence>
<reference evidence="12 13" key="1">
    <citation type="journal article" date="2018" name="Int. J. Syst. Evol. Microbiol.">
        <title>Adhaeribacter swui sp. nov., isolated from wet mud.</title>
        <authorList>
            <person name="Kim D.U."/>
            <person name="Kim K.W."/>
            <person name="Kang M.S."/>
            <person name="Kim J.Y."/>
            <person name="Jang J.H."/>
            <person name="Kim M.K."/>
        </authorList>
    </citation>
    <scope>NUCLEOTIDE SEQUENCE [LARGE SCALE GENOMIC DNA]</scope>
    <source>
        <strain evidence="12 13">KCTC 52873</strain>
        <plasmid evidence="12">unnamed1</plasmid>
    </source>
</reference>
<dbReference type="GO" id="GO:0005886">
    <property type="term" value="C:plasma membrane"/>
    <property type="evidence" value="ECO:0007669"/>
    <property type="project" value="UniProtKB-SubCell"/>
</dbReference>
<keyword evidence="4 11" id="KW-0812">Transmembrane</keyword>
<feature type="transmembrane region" description="Helical" evidence="11">
    <location>
        <begin position="33"/>
        <end position="54"/>
    </location>
</feature>
<dbReference type="PANTHER" id="PTHR28259:SF1">
    <property type="entry name" value="FLUORIDE EXPORT PROTEIN 1-RELATED"/>
    <property type="match status" value="1"/>
</dbReference>
<protein>
    <recommendedName>
        <fullName evidence="11">Fluoride-specific ion channel FluC</fullName>
    </recommendedName>
</protein>
<dbReference type="KEGG" id="aswu:HUW51_00130"/>
<evidence type="ECO:0000256" key="9">
    <source>
        <dbReference type="ARBA" id="ARBA00035120"/>
    </source>
</evidence>
<accession>A0A7G7G215</accession>
<dbReference type="PANTHER" id="PTHR28259">
    <property type="entry name" value="FLUORIDE EXPORT PROTEIN 1-RELATED"/>
    <property type="match status" value="1"/>
</dbReference>
<evidence type="ECO:0000256" key="11">
    <source>
        <dbReference type="HAMAP-Rule" id="MF_00454"/>
    </source>
</evidence>
<dbReference type="NCBIfam" id="TIGR00494">
    <property type="entry name" value="crcB"/>
    <property type="match status" value="1"/>
</dbReference>
<comment type="subcellular location">
    <subcellularLocation>
        <location evidence="1 11">Cell membrane</location>
        <topology evidence="1 11">Multi-pass membrane protein</topology>
    </subcellularLocation>
</comment>
<evidence type="ECO:0000256" key="6">
    <source>
        <dbReference type="ARBA" id="ARBA00023065"/>
    </source>
</evidence>
<name>A0A7G7G215_9BACT</name>
<dbReference type="Proteomes" id="UP000515237">
    <property type="component" value="Plasmid unnamed1"/>
</dbReference>
<evidence type="ECO:0000256" key="2">
    <source>
        <dbReference type="ARBA" id="ARBA00022475"/>
    </source>
</evidence>
<comment type="catalytic activity">
    <reaction evidence="10">
        <text>fluoride(in) = fluoride(out)</text>
        <dbReference type="Rhea" id="RHEA:76159"/>
        <dbReference type="ChEBI" id="CHEBI:17051"/>
    </reaction>
    <physiologicalReaction direction="left-to-right" evidence="10">
        <dbReference type="Rhea" id="RHEA:76160"/>
    </physiologicalReaction>
</comment>
<evidence type="ECO:0000256" key="5">
    <source>
        <dbReference type="ARBA" id="ARBA00022989"/>
    </source>
</evidence>
<evidence type="ECO:0000256" key="8">
    <source>
        <dbReference type="ARBA" id="ARBA00023303"/>
    </source>
</evidence>
<dbReference type="HAMAP" id="MF_00454">
    <property type="entry name" value="FluC"/>
    <property type="match status" value="1"/>
</dbReference>